<organism evidence="2 3">
    <name type="scientific">Muricoccus roseus</name>
    <dbReference type="NCBI Taxonomy" id="198092"/>
    <lineage>
        <taxon>Bacteria</taxon>
        <taxon>Pseudomonadati</taxon>
        <taxon>Pseudomonadota</taxon>
        <taxon>Alphaproteobacteria</taxon>
        <taxon>Acetobacterales</taxon>
        <taxon>Roseomonadaceae</taxon>
        <taxon>Muricoccus</taxon>
    </lineage>
</organism>
<dbReference type="EMBL" id="FQZF01000002">
    <property type="protein sequence ID" value="SHI36715.1"/>
    <property type="molecule type" value="Genomic_DNA"/>
</dbReference>
<dbReference type="Pfam" id="PF13524">
    <property type="entry name" value="Glyco_trans_1_2"/>
    <property type="match status" value="1"/>
</dbReference>
<reference evidence="2 3" key="1">
    <citation type="submission" date="2016-11" db="EMBL/GenBank/DDBJ databases">
        <authorList>
            <person name="Jaros S."/>
            <person name="Januszkiewicz K."/>
            <person name="Wedrychowicz H."/>
        </authorList>
    </citation>
    <scope>NUCLEOTIDE SEQUENCE [LARGE SCALE GENOMIC DNA]</scope>
    <source>
        <strain evidence="2 3">DSM 14916</strain>
    </source>
</reference>
<accession>A0A1M6AJU1</accession>
<dbReference type="SUPFAM" id="SSF53756">
    <property type="entry name" value="UDP-Glycosyltransferase/glycogen phosphorylase"/>
    <property type="match status" value="1"/>
</dbReference>
<dbReference type="Proteomes" id="UP000184387">
    <property type="component" value="Unassembled WGS sequence"/>
</dbReference>
<dbReference type="InterPro" id="IPR055259">
    <property type="entry name" value="YkvP/CgeB_Glyco_trans-like"/>
</dbReference>
<gene>
    <name evidence="2" type="ORF">SAMN02745194_00151</name>
</gene>
<name>A0A1M6AJU1_9PROT</name>
<dbReference type="AlphaFoldDB" id="A0A1M6AJU1"/>
<feature type="domain" description="Spore protein YkvP/CgeB glycosyl transferase-like" evidence="1">
    <location>
        <begin position="204"/>
        <end position="355"/>
    </location>
</feature>
<evidence type="ECO:0000313" key="3">
    <source>
        <dbReference type="Proteomes" id="UP000184387"/>
    </source>
</evidence>
<evidence type="ECO:0000259" key="1">
    <source>
        <dbReference type="Pfam" id="PF13524"/>
    </source>
</evidence>
<dbReference type="CDD" id="cd03801">
    <property type="entry name" value="GT4_PimA-like"/>
    <property type="match status" value="1"/>
</dbReference>
<dbReference type="STRING" id="198092.SAMN02745194_00151"/>
<keyword evidence="3" id="KW-1185">Reference proteome</keyword>
<evidence type="ECO:0000313" key="2">
    <source>
        <dbReference type="EMBL" id="SHI36715.1"/>
    </source>
</evidence>
<dbReference type="Gene3D" id="3.40.50.2000">
    <property type="entry name" value="Glycogen Phosphorylase B"/>
    <property type="match status" value="2"/>
</dbReference>
<dbReference type="OrthoDB" id="9813806at2"/>
<protein>
    <submittedName>
        <fullName evidence="2">Spore maturation protein CgeB</fullName>
    </submittedName>
</protein>
<dbReference type="RefSeq" id="WP_073130262.1">
    <property type="nucleotide sequence ID" value="NZ_FQZF01000002.1"/>
</dbReference>
<sequence>MKLVYFTHSLASCWNHGNAHFLRGVLREFVHRGHEVVALEPAGAWSLENLLRDHGEAGLEAYRSLYPELASRVFAGVEEAEAAIGDADVVIVHEWNEPALVATIGRLRRRGGRFTLLFHDTHHRAVSDPEAIRTFDLDGYDGVLAFGATLADVYRSWGWGERVFVWHEAADTRLFHPPAQEGPREGLVWIGNWGDGERSEELERFLMRPARNAGLPLDIYGVRYPDEARAMLDRYGVRFRGWLPNARAPEVFARHVATVHVPRRFYVEVLPGIPTIRVFEALACGIPLVSAPWQDSEGLFRPGEDYLTARDEAEMTRQLQALRDDPPLRSALVASGLERIRARHSCAHRADELMEVLARLDAAAVRRLGPERQVAGAAG</sequence>
<proteinExistence type="predicted"/>